<evidence type="ECO:0000313" key="3">
    <source>
        <dbReference type="Proteomes" id="UP001249851"/>
    </source>
</evidence>
<keyword evidence="3" id="KW-1185">Reference proteome</keyword>
<proteinExistence type="predicted"/>
<evidence type="ECO:0000313" key="2">
    <source>
        <dbReference type="EMBL" id="KAK2555716.1"/>
    </source>
</evidence>
<dbReference type="EMBL" id="JARQWQ010000060">
    <property type="protein sequence ID" value="KAK2555716.1"/>
    <property type="molecule type" value="Genomic_DNA"/>
</dbReference>
<feature type="non-terminal residue" evidence="2">
    <location>
        <position position="1"/>
    </location>
</feature>
<protein>
    <submittedName>
        <fullName evidence="2">Uncharacterized protein</fullName>
    </submittedName>
</protein>
<organism evidence="2 3">
    <name type="scientific">Acropora cervicornis</name>
    <name type="common">Staghorn coral</name>
    <dbReference type="NCBI Taxonomy" id="6130"/>
    <lineage>
        <taxon>Eukaryota</taxon>
        <taxon>Metazoa</taxon>
        <taxon>Cnidaria</taxon>
        <taxon>Anthozoa</taxon>
        <taxon>Hexacorallia</taxon>
        <taxon>Scleractinia</taxon>
        <taxon>Astrocoeniina</taxon>
        <taxon>Acroporidae</taxon>
        <taxon>Acropora</taxon>
    </lineage>
</organism>
<feature type="region of interest" description="Disordered" evidence="1">
    <location>
        <begin position="187"/>
        <end position="206"/>
    </location>
</feature>
<accession>A0AAD9Q6Q2</accession>
<sequence length="475" mass="52666">MEGETCSFQEIVAGKCGFSSKDKEKSVKLIPLLNCMNNIDKHKSALAFTDVQNEVELILARARLFSPPQNIDKLKICPHHRETLGLGWKRSSTRCAVPALLSSHGAKTKDRPRAERGLTKVASETVLNQTGLFIPVGSGVCSCCLKRIGKIKPEVPTGGVKEVSVKMYAMSLEAVGDSASAASATVDSLSMTHSTPPPPANAAEQSTALATPLESLYMPALDSSLDMTCTPVSRGRTKRVSPLQKMNEFLKSRDISPVRYPATIPWSEASTRTRRHHLRKARQAVSAVLGEVAPHQSGQLWKALTTYRSLEHEDSSSSEEDAEVDIDEVLMSALADCYNNSSTWQVRCQVLSIVADKLTFRTIRRWIPDLTRYRFTTARDHALRHNRLGKREETAAILLTSATEHLSQNRKRAVHVCKTSSVPDHCRQYALSDPLDRDYQSSCDDHTHQAICDHCEELTTVLQEIKEAIRKMPTH</sequence>
<reference evidence="2" key="2">
    <citation type="journal article" date="2023" name="Science">
        <title>Genomic signatures of disease resistance in endangered staghorn corals.</title>
        <authorList>
            <person name="Vollmer S.V."/>
            <person name="Selwyn J.D."/>
            <person name="Despard B.A."/>
            <person name="Roesel C.L."/>
        </authorList>
    </citation>
    <scope>NUCLEOTIDE SEQUENCE</scope>
    <source>
        <strain evidence="2">K2</strain>
    </source>
</reference>
<reference evidence="2" key="1">
    <citation type="journal article" date="2023" name="G3 (Bethesda)">
        <title>Whole genome assembly and annotation of the endangered Caribbean coral Acropora cervicornis.</title>
        <authorList>
            <person name="Selwyn J.D."/>
            <person name="Vollmer S.V."/>
        </authorList>
    </citation>
    <scope>NUCLEOTIDE SEQUENCE</scope>
    <source>
        <strain evidence="2">K2</strain>
    </source>
</reference>
<evidence type="ECO:0000256" key="1">
    <source>
        <dbReference type="SAM" id="MobiDB-lite"/>
    </source>
</evidence>
<dbReference type="Proteomes" id="UP001249851">
    <property type="component" value="Unassembled WGS sequence"/>
</dbReference>
<gene>
    <name evidence="2" type="ORF">P5673_022267</name>
</gene>
<name>A0AAD9Q6Q2_ACRCE</name>
<dbReference type="AlphaFoldDB" id="A0AAD9Q6Q2"/>
<comment type="caution">
    <text evidence="2">The sequence shown here is derived from an EMBL/GenBank/DDBJ whole genome shotgun (WGS) entry which is preliminary data.</text>
</comment>